<dbReference type="PROSITE" id="PS51257">
    <property type="entry name" value="PROKAR_LIPOPROTEIN"/>
    <property type="match status" value="1"/>
</dbReference>
<organism evidence="2 3">
    <name type="scientific">Strigamia maritima</name>
    <name type="common">European centipede</name>
    <name type="synonym">Geophilus maritimus</name>
    <dbReference type="NCBI Taxonomy" id="126957"/>
    <lineage>
        <taxon>Eukaryota</taxon>
        <taxon>Metazoa</taxon>
        <taxon>Ecdysozoa</taxon>
        <taxon>Arthropoda</taxon>
        <taxon>Myriapoda</taxon>
        <taxon>Chilopoda</taxon>
        <taxon>Pleurostigmophora</taxon>
        <taxon>Geophilomorpha</taxon>
        <taxon>Linotaeniidae</taxon>
        <taxon>Strigamia</taxon>
    </lineage>
</organism>
<proteinExistence type="predicted"/>
<dbReference type="EnsemblMetazoa" id="SMAR007331-RA">
    <property type="protein sequence ID" value="SMAR007331-PA"/>
    <property type="gene ID" value="SMAR007331"/>
</dbReference>
<keyword evidence="3" id="KW-1185">Reference proteome</keyword>
<dbReference type="Proteomes" id="UP000014500">
    <property type="component" value="Unassembled WGS sequence"/>
</dbReference>
<feature type="chain" id="PRO_5004590218" evidence="1">
    <location>
        <begin position="19"/>
        <end position="144"/>
    </location>
</feature>
<evidence type="ECO:0000256" key="1">
    <source>
        <dbReference type="SAM" id="SignalP"/>
    </source>
</evidence>
<accession>T1J1B3</accession>
<reference evidence="3" key="1">
    <citation type="submission" date="2011-05" db="EMBL/GenBank/DDBJ databases">
        <authorList>
            <person name="Richards S.R."/>
            <person name="Qu J."/>
            <person name="Jiang H."/>
            <person name="Jhangiani S.N."/>
            <person name="Agravi P."/>
            <person name="Goodspeed R."/>
            <person name="Gross S."/>
            <person name="Mandapat C."/>
            <person name="Jackson L."/>
            <person name="Mathew T."/>
            <person name="Pu L."/>
            <person name="Thornton R."/>
            <person name="Saada N."/>
            <person name="Wilczek-Boney K.B."/>
            <person name="Lee S."/>
            <person name="Kovar C."/>
            <person name="Wu Y."/>
            <person name="Scherer S.E."/>
            <person name="Worley K.C."/>
            <person name="Muzny D.M."/>
            <person name="Gibbs R."/>
        </authorList>
    </citation>
    <scope>NUCLEOTIDE SEQUENCE</scope>
    <source>
        <strain evidence="3">Brora</strain>
    </source>
</reference>
<dbReference type="HOGENOM" id="CLU_141841_0_0_1"/>
<protein>
    <submittedName>
        <fullName evidence="2">Uncharacterized protein</fullName>
    </submittedName>
</protein>
<name>T1J1B3_STRMM</name>
<reference evidence="2" key="2">
    <citation type="submission" date="2015-02" db="UniProtKB">
        <authorList>
            <consortium name="EnsemblMetazoa"/>
        </authorList>
    </citation>
    <scope>IDENTIFICATION</scope>
</reference>
<keyword evidence="1" id="KW-0732">Signal</keyword>
<dbReference type="AlphaFoldDB" id="T1J1B3"/>
<dbReference type="EMBL" id="JH431783">
    <property type="status" value="NOT_ANNOTATED_CDS"/>
    <property type="molecule type" value="Genomic_DNA"/>
</dbReference>
<evidence type="ECO:0000313" key="2">
    <source>
        <dbReference type="EnsemblMetazoa" id="SMAR007331-PA"/>
    </source>
</evidence>
<sequence length="144" mass="16288">MKFVILLFLLSSVLSCSAESAESACFDMEKVANGSKNLVAYILQTSGAVTCTLINFGHEANSRKCMRFLSEEAVPVYYEAYKNQLASYALDDAGKTTIEEIARQCRYDNDYHNFFPCLLNKFQASCPEIYDFFRQAVYVIGYDV</sequence>
<feature type="signal peptide" evidence="1">
    <location>
        <begin position="1"/>
        <end position="18"/>
    </location>
</feature>
<evidence type="ECO:0000313" key="3">
    <source>
        <dbReference type="Proteomes" id="UP000014500"/>
    </source>
</evidence>
<dbReference type="PhylomeDB" id="T1J1B3"/>